<dbReference type="InterPro" id="IPR036875">
    <property type="entry name" value="Znf_CCHC_sf"/>
</dbReference>
<dbReference type="Gene3D" id="4.10.60.10">
    <property type="entry name" value="Zinc finger, CCHC-type"/>
    <property type="match status" value="1"/>
</dbReference>
<name>A0A085MVU0_9BILA</name>
<accession>A0A085MVU0</accession>
<organism evidence="5">
    <name type="scientific">Trichuris suis</name>
    <name type="common">pig whipworm</name>
    <dbReference type="NCBI Taxonomy" id="68888"/>
    <lineage>
        <taxon>Eukaryota</taxon>
        <taxon>Metazoa</taxon>
        <taxon>Ecdysozoa</taxon>
        <taxon>Nematoda</taxon>
        <taxon>Enoplea</taxon>
        <taxon>Dorylaimia</taxon>
        <taxon>Trichinellida</taxon>
        <taxon>Trichuridae</taxon>
        <taxon>Trichuris</taxon>
    </lineage>
</organism>
<evidence type="ECO:0000313" key="5">
    <source>
        <dbReference type="EMBL" id="KFD61336.1"/>
    </source>
</evidence>
<keyword evidence="1" id="KW-0862">Zinc</keyword>
<keyword evidence="1" id="KW-0863">Zinc-finger</keyword>
<protein>
    <recommendedName>
        <fullName evidence="3">CCHC-type domain-containing protein</fullName>
    </recommendedName>
</protein>
<evidence type="ECO:0000313" key="4">
    <source>
        <dbReference type="EMBL" id="KFD47069.1"/>
    </source>
</evidence>
<keyword evidence="6" id="KW-1185">Reference proteome</keyword>
<dbReference type="Proteomes" id="UP000030758">
    <property type="component" value="Unassembled WGS sequence"/>
</dbReference>
<dbReference type="SMART" id="SM00343">
    <property type="entry name" value="ZnF_C2HC"/>
    <property type="match status" value="1"/>
</dbReference>
<evidence type="ECO:0000313" key="6">
    <source>
        <dbReference type="Proteomes" id="UP000030764"/>
    </source>
</evidence>
<dbReference type="EMBL" id="KL363341">
    <property type="protein sequence ID" value="KFD47069.1"/>
    <property type="molecule type" value="Genomic_DNA"/>
</dbReference>
<dbReference type="EMBL" id="KL367626">
    <property type="protein sequence ID" value="KFD61336.1"/>
    <property type="molecule type" value="Genomic_DNA"/>
</dbReference>
<dbReference type="GO" id="GO:0019899">
    <property type="term" value="F:enzyme binding"/>
    <property type="evidence" value="ECO:0007669"/>
    <property type="project" value="UniProtKB-ARBA"/>
</dbReference>
<sequence length="236" mass="25769">MMDVRMIPEFDGSSLAAAEWLRKVESACRLCGIKDVVRVIGLRLTGAAFDVYDQMASEDQGDLKKVQERLLAAFAPDSFVAFEEFTMRRLRDGETADAFLAGLRRLALLAGGMPDKVLASAFVRGLPEHIQEALRAGAPMESLTLDEGLTRARAMLAKGPSDSIRRDGDLPIVAASNGTVPALPRSNTSWRCYACGGPNHLARDCMTRRRGSYAPSRPVEEENEDEDAGLVIIQQE</sequence>
<dbReference type="AlphaFoldDB" id="A0A085MVU0"/>
<dbReference type="Pfam" id="PF00098">
    <property type="entry name" value="zf-CCHC"/>
    <property type="match status" value="1"/>
</dbReference>
<evidence type="ECO:0000256" key="1">
    <source>
        <dbReference type="PROSITE-ProRule" id="PRU00047"/>
    </source>
</evidence>
<evidence type="ECO:0000256" key="2">
    <source>
        <dbReference type="SAM" id="MobiDB-lite"/>
    </source>
</evidence>
<dbReference type="PROSITE" id="PS50158">
    <property type="entry name" value="ZF_CCHC"/>
    <property type="match status" value="1"/>
</dbReference>
<gene>
    <name evidence="4" type="ORF">M513_12057</name>
    <name evidence="5" type="ORF">M514_12057</name>
</gene>
<proteinExistence type="predicted"/>
<dbReference type="GO" id="GO:0008270">
    <property type="term" value="F:zinc ion binding"/>
    <property type="evidence" value="ECO:0007669"/>
    <property type="project" value="UniProtKB-KW"/>
</dbReference>
<feature type="region of interest" description="Disordered" evidence="2">
    <location>
        <begin position="212"/>
        <end position="236"/>
    </location>
</feature>
<dbReference type="Proteomes" id="UP000030764">
    <property type="component" value="Unassembled WGS sequence"/>
</dbReference>
<reference evidence="5 6" key="1">
    <citation type="journal article" date="2014" name="Nat. Genet.">
        <title>Genome and transcriptome of the porcine whipworm Trichuris suis.</title>
        <authorList>
            <person name="Jex A.R."/>
            <person name="Nejsum P."/>
            <person name="Schwarz E.M."/>
            <person name="Hu L."/>
            <person name="Young N.D."/>
            <person name="Hall R.S."/>
            <person name="Korhonen P.K."/>
            <person name="Liao S."/>
            <person name="Thamsborg S."/>
            <person name="Xia J."/>
            <person name="Xu P."/>
            <person name="Wang S."/>
            <person name="Scheerlinck J.P."/>
            <person name="Hofmann A."/>
            <person name="Sternberg P.W."/>
            <person name="Wang J."/>
            <person name="Gasser R.B."/>
        </authorList>
    </citation>
    <scope>NUCLEOTIDE SEQUENCE [LARGE SCALE GENOMIC DNA]</scope>
    <source>
        <strain evidence="5">DCEP-RM93F</strain>
        <strain evidence="4">DCEP-RM93M</strain>
    </source>
</reference>
<keyword evidence="1" id="KW-0479">Metal-binding</keyword>
<evidence type="ECO:0000259" key="3">
    <source>
        <dbReference type="PROSITE" id="PS50158"/>
    </source>
</evidence>
<dbReference type="InterPro" id="IPR001878">
    <property type="entry name" value="Znf_CCHC"/>
</dbReference>
<dbReference type="GO" id="GO:0003676">
    <property type="term" value="F:nucleic acid binding"/>
    <property type="evidence" value="ECO:0007669"/>
    <property type="project" value="InterPro"/>
</dbReference>
<dbReference type="SUPFAM" id="SSF57756">
    <property type="entry name" value="Retrovirus zinc finger-like domains"/>
    <property type="match status" value="1"/>
</dbReference>
<feature type="domain" description="CCHC-type" evidence="3">
    <location>
        <begin position="191"/>
        <end position="205"/>
    </location>
</feature>